<keyword evidence="1" id="KW-0472">Membrane</keyword>
<gene>
    <name evidence="2" type="ORF">VaNZ11_012573</name>
</gene>
<name>A0ABQ5SGA5_9CHLO</name>
<feature type="transmembrane region" description="Helical" evidence="1">
    <location>
        <begin position="155"/>
        <end position="173"/>
    </location>
</feature>
<organism evidence="2 3">
    <name type="scientific">Volvox africanus</name>
    <dbReference type="NCBI Taxonomy" id="51714"/>
    <lineage>
        <taxon>Eukaryota</taxon>
        <taxon>Viridiplantae</taxon>
        <taxon>Chlorophyta</taxon>
        <taxon>core chlorophytes</taxon>
        <taxon>Chlorophyceae</taxon>
        <taxon>CS clade</taxon>
        <taxon>Chlamydomonadales</taxon>
        <taxon>Volvocaceae</taxon>
        <taxon>Volvox</taxon>
    </lineage>
</organism>
<keyword evidence="1" id="KW-1133">Transmembrane helix</keyword>
<protein>
    <submittedName>
        <fullName evidence="2">Uncharacterized protein</fullName>
    </submittedName>
</protein>
<feature type="non-terminal residue" evidence="2">
    <location>
        <position position="1"/>
    </location>
</feature>
<dbReference type="EMBL" id="BSDZ01000079">
    <property type="protein sequence ID" value="GLI68226.1"/>
    <property type="molecule type" value="Genomic_DNA"/>
</dbReference>
<comment type="caution">
    <text evidence="2">The sequence shown here is derived from an EMBL/GenBank/DDBJ whole genome shotgun (WGS) entry which is preliminary data.</text>
</comment>
<evidence type="ECO:0000256" key="1">
    <source>
        <dbReference type="SAM" id="Phobius"/>
    </source>
</evidence>
<reference evidence="2 3" key="1">
    <citation type="journal article" date="2023" name="IScience">
        <title>Expanded male sex-determining region conserved during the evolution of homothallism in the green alga Volvox.</title>
        <authorList>
            <person name="Yamamoto K."/>
            <person name="Matsuzaki R."/>
            <person name="Mahakham W."/>
            <person name="Heman W."/>
            <person name="Sekimoto H."/>
            <person name="Kawachi M."/>
            <person name="Minakuchi Y."/>
            <person name="Toyoda A."/>
            <person name="Nozaki H."/>
        </authorList>
    </citation>
    <scope>NUCLEOTIDE SEQUENCE [LARGE SCALE GENOMIC DNA]</scope>
    <source>
        <strain evidence="2 3">NIES-4468</strain>
    </source>
</reference>
<sequence>YLANSQLSFLCRFQSPHCAYHFCRQFITSFFPIMTQTAGCLAATAGVAFTTVLLHHASNVSAAPEVATKIFQHFMAKNRPTIAAVAAVGTIAAFVQSGKTTQTKGLWLLSSALLASFFPYSALLVKPHADAVLKAAEDDKPADTKALKAISTHTFVRAAIVATATGIAVYALSNKGK</sequence>
<evidence type="ECO:0000313" key="2">
    <source>
        <dbReference type="EMBL" id="GLI68226.1"/>
    </source>
</evidence>
<feature type="transmembrane region" description="Helical" evidence="1">
    <location>
        <begin position="81"/>
        <end position="99"/>
    </location>
</feature>
<dbReference type="Proteomes" id="UP001165090">
    <property type="component" value="Unassembled WGS sequence"/>
</dbReference>
<keyword evidence="1" id="KW-0812">Transmembrane</keyword>
<evidence type="ECO:0000313" key="3">
    <source>
        <dbReference type="Proteomes" id="UP001165090"/>
    </source>
</evidence>
<keyword evidence="3" id="KW-1185">Reference proteome</keyword>
<proteinExistence type="predicted"/>
<accession>A0ABQ5SGA5</accession>
<feature type="transmembrane region" description="Helical" evidence="1">
    <location>
        <begin position="105"/>
        <end position="125"/>
    </location>
</feature>